<dbReference type="AlphaFoldDB" id="A0A915NC15"/>
<dbReference type="Proteomes" id="UP000887561">
    <property type="component" value="Unplaced"/>
</dbReference>
<name>A0A915NC15_MELJA</name>
<feature type="domain" description="RecQ mediated genome instability protein 1 OB-fold" evidence="3">
    <location>
        <begin position="47"/>
        <end position="170"/>
    </location>
</feature>
<reference evidence="5" key="1">
    <citation type="submission" date="2022-11" db="UniProtKB">
        <authorList>
            <consortium name="WormBaseParasite"/>
        </authorList>
    </citation>
    <scope>IDENTIFICATION</scope>
</reference>
<dbReference type="InterPro" id="IPR035810">
    <property type="entry name" value="PEBP_euk"/>
</dbReference>
<dbReference type="WBParaSite" id="scaffold8791_cov234.g13369">
    <property type="protein sequence ID" value="scaffold8791_cov234.g13369"/>
    <property type="gene ID" value="scaffold8791_cov234.g13369"/>
</dbReference>
<evidence type="ECO:0000256" key="2">
    <source>
        <dbReference type="ARBA" id="ARBA00018987"/>
    </source>
</evidence>
<dbReference type="InterPro" id="IPR042470">
    <property type="entry name" value="RMI1_N_C_sf"/>
</dbReference>
<protein>
    <recommendedName>
        <fullName evidence="2">RecQ-mediated genome instability protein 1</fullName>
    </recommendedName>
</protein>
<sequence length="492" mass="55976">MEWLREVVNFLSDVKNSTDKLLDLVYQQWIYSNIKQSTEPIKEFVNSNDIFDLPQPLLLQIESVTDIGTSFLKQYQTLVQKDYDETAAEIGVIELDDYKIDKKFKCFSLQLTDGERIFKAFEQKRIPDLLLSTPPGSKILLFRGTRINQNIIFLDPKKCQLLGGAVYDLITEPIKEFVNSNDIFDLPQPLLLQIESVTDIGTSFLKQYQTLVQKDYDETAAEIGVIELDDYKIDKKFKCFSLQLTDGKRIFKAFEQKRIPNLLLSTPPGSKILLFRGTRINQNIIFLDPKKCQLLGGAVYDLITATIMSTIEEFKKNSIVSDVVPIAPEKRIRVTYDSGVEANLGNVLTPTQVKNPPTITWEAEDGVLYTLAMTDPDAPSRADPKFREWHHWLIVNIPGNDVSKGEVLSEYVGSGPPKDTGLHRYVFLVYKQNGKIRDPEHGHLTNRSGDNRGCFKINDFAKKHGLGNPIAGNFYQAEYDDYVPILYKQLGD</sequence>
<dbReference type="Gene3D" id="3.90.280.10">
    <property type="entry name" value="PEBP-like"/>
    <property type="match status" value="1"/>
</dbReference>
<organism evidence="4 5">
    <name type="scientific">Meloidogyne javanica</name>
    <name type="common">Root-knot nematode worm</name>
    <dbReference type="NCBI Taxonomy" id="6303"/>
    <lineage>
        <taxon>Eukaryota</taxon>
        <taxon>Metazoa</taxon>
        <taxon>Ecdysozoa</taxon>
        <taxon>Nematoda</taxon>
        <taxon>Chromadorea</taxon>
        <taxon>Rhabditida</taxon>
        <taxon>Tylenchina</taxon>
        <taxon>Tylenchomorpha</taxon>
        <taxon>Tylenchoidea</taxon>
        <taxon>Meloidogynidae</taxon>
        <taxon>Meloidogyninae</taxon>
        <taxon>Meloidogyne</taxon>
        <taxon>Meloidogyne incognita group</taxon>
    </lineage>
</organism>
<evidence type="ECO:0000259" key="3">
    <source>
        <dbReference type="Pfam" id="PF08585"/>
    </source>
</evidence>
<evidence type="ECO:0000313" key="5">
    <source>
        <dbReference type="WBParaSite" id="scaffold8791_cov234.g13369"/>
    </source>
</evidence>
<keyword evidence="4" id="KW-1185">Reference proteome</keyword>
<dbReference type="InterPro" id="IPR013894">
    <property type="entry name" value="RMI1_OB"/>
</dbReference>
<dbReference type="Pfam" id="PF08585">
    <property type="entry name" value="RMI1_N_C"/>
    <property type="match status" value="2"/>
</dbReference>
<dbReference type="Gene3D" id="2.40.50.770">
    <property type="entry name" value="RecQ-mediated genome instability protein Rmi1, C-terminal domain"/>
    <property type="match status" value="2"/>
</dbReference>
<dbReference type="SMART" id="SM01161">
    <property type="entry name" value="DUF1767"/>
    <property type="match status" value="1"/>
</dbReference>
<dbReference type="GO" id="GO:0000712">
    <property type="term" value="P:resolution of meiotic recombination intermediates"/>
    <property type="evidence" value="ECO:0007669"/>
    <property type="project" value="TreeGrafter"/>
</dbReference>
<dbReference type="SUPFAM" id="SSF49777">
    <property type="entry name" value="PEBP-like"/>
    <property type="match status" value="1"/>
</dbReference>
<dbReference type="GO" id="GO:0000724">
    <property type="term" value="P:double-strand break repair via homologous recombination"/>
    <property type="evidence" value="ECO:0007669"/>
    <property type="project" value="TreeGrafter"/>
</dbReference>
<proteinExistence type="inferred from homology"/>
<dbReference type="GO" id="GO:0016604">
    <property type="term" value="C:nuclear body"/>
    <property type="evidence" value="ECO:0007669"/>
    <property type="project" value="TreeGrafter"/>
</dbReference>
<dbReference type="InterPro" id="IPR008914">
    <property type="entry name" value="PEBP"/>
</dbReference>
<feature type="domain" description="RecQ mediated genome instability protein 1 OB-fold" evidence="3">
    <location>
        <begin position="183"/>
        <end position="302"/>
    </location>
</feature>
<dbReference type="PANTHER" id="PTHR14790:SF15">
    <property type="entry name" value="RECQ-MEDIATED GENOME INSTABILITY PROTEIN 1"/>
    <property type="match status" value="1"/>
</dbReference>
<dbReference type="Pfam" id="PF01161">
    <property type="entry name" value="PBP"/>
    <property type="match status" value="1"/>
</dbReference>
<dbReference type="InterPro" id="IPR036610">
    <property type="entry name" value="PEBP-like_sf"/>
</dbReference>
<dbReference type="GO" id="GO:0031422">
    <property type="term" value="C:RecQ family helicase-topoisomerase III complex"/>
    <property type="evidence" value="ECO:0007669"/>
    <property type="project" value="TreeGrafter"/>
</dbReference>
<dbReference type="FunFam" id="3.90.280.10:FF:000006">
    <property type="entry name" value="protein D3"/>
    <property type="match status" value="1"/>
</dbReference>
<evidence type="ECO:0000256" key="1">
    <source>
        <dbReference type="ARBA" id="ARBA00006395"/>
    </source>
</evidence>
<accession>A0A915NC15</accession>
<comment type="similarity">
    <text evidence="1">Belongs to the RMI1 family.</text>
</comment>
<dbReference type="PANTHER" id="PTHR14790">
    <property type="entry name" value="RECQ-MEDIATED GENOME INSTABILITY PROTEIN 1 RMI1"/>
    <property type="match status" value="1"/>
</dbReference>
<evidence type="ECO:0000313" key="4">
    <source>
        <dbReference type="Proteomes" id="UP000887561"/>
    </source>
</evidence>
<dbReference type="CDD" id="cd00866">
    <property type="entry name" value="PEBP_euk"/>
    <property type="match status" value="1"/>
</dbReference>